<dbReference type="OrthoDB" id="8705872at2"/>
<comment type="caution">
    <text evidence="1">The sequence shown here is derived from an EMBL/GenBank/DDBJ whole genome shotgun (WGS) entry which is preliminary data.</text>
</comment>
<dbReference type="RefSeq" id="WP_155464772.1">
    <property type="nucleotide sequence ID" value="NZ_WNKY01000017.1"/>
</dbReference>
<keyword evidence="2" id="KW-1185">Reference proteome</keyword>
<dbReference type="EMBL" id="WNKY01000017">
    <property type="protein sequence ID" value="MTV39142.1"/>
    <property type="molecule type" value="Genomic_DNA"/>
</dbReference>
<accession>A0A6L6PJL2</accession>
<organism evidence="1 2">
    <name type="scientific">Duganella radicis</name>
    <dbReference type="NCBI Taxonomy" id="551988"/>
    <lineage>
        <taxon>Bacteria</taxon>
        <taxon>Pseudomonadati</taxon>
        <taxon>Pseudomonadota</taxon>
        <taxon>Betaproteobacteria</taxon>
        <taxon>Burkholderiales</taxon>
        <taxon>Oxalobacteraceae</taxon>
        <taxon>Telluria group</taxon>
        <taxon>Duganella</taxon>
    </lineage>
</organism>
<name>A0A6L6PJL2_9BURK</name>
<reference evidence="1 2" key="1">
    <citation type="submission" date="2019-11" db="EMBL/GenBank/DDBJ databases">
        <title>Type strains purchased from KCTC, JCM and DSMZ.</title>
        <authorList>
            <person name="Lu H."/>
        </authorList>
    </citation>
    <scope>NUCLEOTIDE SEQUENCE [LARGE SCALE GENOMIC DNA]</scope>
    <source>
        <strain evidence="1 2">KCTC 22382</strain>
    </source>
</reference>
<evidence type="ECO:0000313" key="1">
    <source>
        <dbReference type="EMBL" id="MTV39142.1"/>
    </source>
</evidence>
<sequence length="143" mass="16503">MQHTPFPYQRAPDAFFMALPQESAFLQIKGFETPWGMSDEQLCYWNGVLFGQSVQGSAGRFVKLLPVLDRQRDYPWPSAETFKATILGILDQFPDLEVWCERDCDQYPIMSLNSLAELERNLELVFSFCENGRGECPSFSYRP</sequence>
<evidence type="ECO:0000313" key="2">
    <source>
        <dbReference type="Proteomes" id="UP000475582"/>
    </source>
</evidence>
<gene>
    <name evidence="1" type="ORF">GM676_16320</name>
</gene>
<dbReference type="Proteomes" id="UP000475582">
    <property type="component" value="Unassembled WGS sequence"/>
</dbReference>
<dbReference type="AlphaFoldDB" id="A0A6L6PJL2"/>
<protein>
    <submittedName>
        <fullName evidence="1">Uncharacterized protein</fullName>
    </submittedName>
</protein>
<proteinExistence type="predicted"/>